<accession>A0A1D6MXM5</accession>
<reference evidence="1" key="1">
    <citation type="submission" date="2015-12" db="EMBL/GenBank/DDBJ databases">
        <title>Update maize B73 reference genome by single molecule sequencing technologies.</title>
        <authorList>
            <consortium name="Maize Genome Sequencing Project"/>
            <person name="Ware D."/>
        </authorList>
    </citation>
    <scope>NUCLEOTIDE SEQUENCE [LARGE SCALE GENOMIC DNA]</scope>
    <source>
        <tissue evidence="1">Seedling</tissue>
    </source>
</reference>
<dbReference type="PANTHER" id="PTHR47126:SF2">
    <property type="entry name" value="5'-ADENYLYLSULFATE REDUCTASE-LIKE 6"/>
    <property type="match status" value="1"/>
</dbReference>
<name>A0A1D6MXM5_MAIZE</name>
<dbReference type="InParanoid" id="A0A1D6MXM5"/>
<protein>
    <submittedName>
        <fullName evidence="1">Adenosine 5'-phosphosulfate reductase-like7</fullName>
    </submittedName>
</protein>
<organism evidence="1">
    <name type="scientific">Zea mays</name>
    <name type="common">Maize</name>
    <dbReference type="NCBI Taxonomy" id="4577"/>
    <lineage>
        <taxon>Eukaryota</taxon>
        <taxon>Viridiplantae</taxon>
        <taxon>Streptophyta</taxon>
        <taxon>Embryophyta</taxon>
        <taxon>Tracheophyta</taxon>
        <taxon>Spermatophyta</taxon>
        <taxon>Magnoliopsida</taxon>
        <taxon>Liliopsida</taxon>
        <taxon>Poales</taxon>
        <taxon>Poaceae</taxon>
        <taxon>PACMAD clade</taxon>
        <taxon>Panicoideae</taxon>
        <taxon>Andropogonodae</taxon>
        <taxon>Andropogoneae</taxon>
        <taxon>Tripsacinae</taxon>
        <taxon>Zea</taxon>
    </lineage>
</organism>
<sequence length="169" mass="19218">MTRVLLPLLLLLALPGAYARPARQYLGQCPGLEYGLPPFAAALRATCPVSTEGYWPPYEVVSGEELLRMLDGKEKHTAVLFYASWCPFSQRTRSVFDDLSSMFPRVKHLAVEESSIMKRKTRICWNAHFVKVPCPCTAFHNNSSQLTRVLASWFQRSRLPGQPLHCCYR</sequence>
<dbReference type="PANTHER" id="PTHR47126">
    <property type="entry name" value="5'-ADENYLYLSULFATE REDUCTASE-LIKE 7"/>
    <property type="match status" value="1"/>
</dbReference>
<evidence type="ECO:0000313" key="1">
    <source>
        <dbReference type="EMBL" id="ONM33477.1"/>
    </source>
</evidence>
<dbReference type="EMBL" id="CM007649">
    <property type="protein sequence ID" value="ONM33477.1"/>
    <property type="molecule type" value="Genomic_DNA"/>
</dbReference>
<dbReference type="InterPro" id="IPR036249">
    <property type="entry name" value="Thioredoxin-like_sf"/>
</dbReference>
<dbReference type="SUPFAM" id="SSF52833">
    <property type="entry name" value="Thioredoxin-like"/>
    <property type="match status" value="1"/>
</dbReference>
<gene>
    <name evidence="1" type="ORF">ZEAMMB73_Zm00001d041690</name>
</gene>
<dbReference type="PaxDb" id="4577-GRMZM2G155073_P01"/>
<dbReference type="InterPro" id="IPR044794">
    <property type="entry name" value="APRL5/7"/>
</dbReference>
<dbReference type="ExpressionAtlas" id="A0A1D6MXM5">
    <property type="expression patterns" value="baseline and differential"/>
</dbReference>
<dbReference type="Gene3D" id="3.40.30.10">
    <property type="entry name" value="Glutaredoxin"/>
    <property type="match status" value="1"/>
</dbReference>
<proteinExistence type="predicted"/>
<dbReference type="eggNOG" id="KOG2640">
    <property type="taxonomic scope" value="Eukaryota"/>
</dbReference>
<dbReference type="AlphaFoldDB" id="A0A1D6MXM5"/>